<proteinExistence type="predicted"/>
<dbReference type="PaxDb" id="3218-PP1S7_16V6.1"/>
<evidence type="ECO:0000313" key="3">
    <source>
        <dbReference type="EnsemblPlants" id="Pp3c2_2526V3.1"/>
    </source>
</evidence>
<dbReference type="EMBL" id="ABEU02000002">
    <property type="protein sequence ID" value="PNR59302.1"/>
    <property type="molecule type" value="Genomic_DNA"/>
</dbReference>
<dbReference type="EnsemblPlants" id="Pp3c2_2526V3.1">
    <property type="protein sequence ID" value="Pp3c2_2526V3.1"/>
    <property type="gene ID" value="Pp3c2_2526"/>
</dbReference>
<dbReference type="InParanoid" id="A0A2K1KZV3"/>
<evidence type="ECO:0000313" key="4">
    <source>
        <dbReference type="Proteomes" id="UP000006727"/>
    </source>
</evidence>
<evidence type="ECO:0000256" key="1">
    <source>
        <dbReference type="SAM" id="MobiDB-lite"/>
    </source>
</evidence>
<sequence>MGPIMAHSIGSIREMVRKYREELSWLAVRNGNRVFSSEEDFNGGTKPVNDTRPFPAHKYCWNAIQNAARSSMQEMDDFANFQDLDRRATEVLRRSQQVLEGEHTCKSSVALTRKSGFHTSGIQTSNLPGTRLCSPHSLETRERRNRKSHRCTGDVVTRNFEEIEKILGECNLIMEQNSSSNEDTKHLEQVSAREMAASRAANAFLKKGAGHCSALATERMLESATALAEVGADLTCRNLVNISDGLTGSADPACHLPTFNTRKQYGWQTTELSSLQSSVLCHESMICDISVPETSRATSAKLPVMNEVKTACSDVRWLSKSEHLHSEKFSVSSKQANNGDWESLERINFGNVYLGGTNANGRLLTGSRSDRTTTERQRPNVVDCQHPYSMRKTSIKNYPKYNNSCSTQIPLSHAGSFWQGAGGYDPDMSGIESRSCVERWVRMSSYEPGCLETRRVQVLMEDLQMDLGNSGRKRASLRSSSSEHQFKASCEGRWAYPPQPYLSQNSSMSPVASEFVRPQLQVF</sequence>
<protein>
    <submittedName>
        <fullName evidence="2 3">Uncharacterized protein</fullName>
    </submittedName>
</protein>
<reference evidence="2 4" key="1">
    <citation type="journal article" date="2008" name="Science">
        <title>The Physcomitrella genome reveals evolutionary insights into the conquest of land by plants.</title>
        <authorList>
            <person name="Rensing S."/>
            <person name="Lang D."/>
            <person name="Zimmer A."/>
            <person name="Terry A."/>
            <person name="Salamov A."/>
            <person name="Shapiro H."/>
            <person name="Nishiyama T."/>
            <person name="Perroud P.-F."/>
            <person name="Lindquist E."/>
            <person name="Kamisugi Y."/>
            <person name="Tanahashi T."/>
            <person name="Sakakibara K."/>
            <person name="Fujita T."/>
            <person name="Oishi K."/>
            <person name="Shin-I T."/>
            <person name="Kuroki Y."/>
            <person name="Toyoda A."/>
            <person name="Suzuki Y."/>
            <person name="Hashimoto A."/>
            <person name="Yamaguchi K."/>
            <person name="Sugano A."/>
            <person name="Kohara Y."/>
            <person name="Fujiyama A."/>
            <person name="Anterola A."/>
            <person name="Aoki S."/>
            <person name="Ashton N."/>
            <person name="Barbazuk W.B."/>
            <person name="Barker E."/>
            <person name="Bennetzen J."/>
            <person name="Bezanilla M."/>
            <person name="Blankenship R."/>
            <person name="Cho S.H."/>
            <person name="Dutcher S."/>
            <person name="Estelle M."/>
            <person name="Fawcett J.A."/>
            <person name="Gundlach H."/>
            <person name="Hanada K."/>
            <person name="Heyl A."/>
            <person name="Hicks K.A."/>
            <person name="Hugh J."/>
            <person name="Lohr M."/>
            <person name="Mayer K."/>
            <person name="Melkozernov A."/>
            <person name="Murata T."/>
            <person name="Nelson D."/>
            <person name="Pils B."/>
            <person name="Prigge M."/>
            <person name="Reiss B."/>
            <person name="Renner T."/>
            <person name="Rombauts S."/>
            <person name="Rushton P."/>
            <person name="Sanderfoot A."/>
            <person name="Schween G."/>
            <person name="Shiu S.-H."/>
            <person name="Stueber K."/>
            <person name="Theodoulou F.L."/>
            <person name="Tu H."/>
            <person name="Van de Peer Y."/>
            <person name="Verrier P.J."/>
            <person name="Waters E."/>
            <person name="Wood A."/>
            <person name="Yang L."/>
            <person name="Cove D."/>
            <person name="Cuming A."/>
            <person name="Hasebe M."/>
            <person name="Lucas S."/>
            <person name="Mishler D.B."/>
            <person name="Reski R."/>
            <person name="Grigoriev I."/>
            <person name="Quatrano R.S."/>
            <person name="Boore J.L."/>
        </authorList>
    </citation>
    <scope>NUCLEOTIDE SEQUENCE [LARGE SCALE GENOMIC DNA]</scope>
    <source>
        <strain evidence="3 4">cv. Gransden 2004</strain>
    </source>
</reference>
<dbReference type="Gramene" id="Pp3c2_2526V3.1">
    <property type="protein sequence ID" value="Pp3c2_2526V3.1"/>
    <property type="gene ID" value="Pp3c2_2526"/>
</dbReference>
<keyword evidence="4" id="KW-1185">Reference proteome</keyword>
<organism evidence="2">
    <name type="scientific">Physcomitrium patens</name>
    <name type="common">Spreading-leaved earth moss</name>
    <name type="synonym">Physcomitrella patens</name>
    <dbReference type="NCBI Taxonomy" id="3218"/>
    <lineage>
        <taxon>Eukaryota</taxon>
        <taxon>Viridiplantae</taxon>
        <taxon>Streptophyta</taxon>
        <taxon>Embryophyta</taxon>
        <taxon>Bryophyta</taxon>
        <taxon>Bryophytina</taxon>
        <taxon>Bryopsida</taxon>
        <taxon>Funariidae</taxon>
        <taxon>Funariales</taxon>
        <taxon>Funariaceae</taxon>
        <taxon>Physcomitrium</taxon>
    </lineage>
</organism>
<gene>
    <name evidence="2" type="ORF">PHYPA_002093</name>
</gene>
<reference evidence="3" key="3">
    <citation type="submission" date="2020-12" db="UniProtKB">
        <authorList>
            <consortium name="EnsemblPlants"/>
        </authorList>
    </citation>
    <scope>IDENTIFICATION</scope>
</reference>
<name>A0A2K1KZV3_PHYPA</name>
<feature type="region of interest" description="Disordered" evidence="1">
    <location>
        <begin position="126"/>
        <end position="145"/>
    </location>
</feature>
<evidence type="ECO:0000313" key="2">
    <source>
        <dbReference type="EMBL" id="PNR59302.1"/>
    </source>
</evidence>
<dbReference type="Proteomes" id="UP000006727">
    <property type="component" value="Chromosome 2"/>
</dbReference>
<dbReference type="AlphaFoldDB" id="A0A2K1KZV3"/>
<reference evidence="2 4" key="2">
    <citation type="journal article" date="2018" name="Plant J.">
        <title>The Physcomitrella patens chromosome-scale assembly reveals moss genome structure and evolution.</title>
        <authorList>
            <person name="Lang D."/>
            <person name="Ullrich K.K."/>
            <person name="Murat F."/>
            <person name="Fuchs J."/>
            <person name="Jenkins J."/>
            <person name="Haas F.B."/>
            <person name="Piednoel M."/>
            <person name="Gundlach H."/>
            <person name="Van Bel M."/>
            <person name="Meyberg R."/>
            <person name="Vives C."/>
            <person name="Morata J."/>
            <person name="Symeonidi A."/>
            <person name="Hiss M."/>
            <person name="Muchero W."/>
            <person name="Kamisugi Y."/>
            <person name="Saleh O."/>
            <person name="Blanc G."/>
            <person name="Decker E.L."/>
            <person name="van Gessel N."/>
            <person name="Grimwood J."/>
            <person name="Hayes R.D."/>
            <person name="Graham S.W."/>
            <person name="Gunter L.E."/>
            <person name="McDaniel S.F."/>
            <person name="Hoernstein S.N.W."/>
            <person name="Larsson A."/>
            <person name="Li F.W."/>
            <person name="Perroud P.F."/>
            <person name="Phillips J."/>
            <person name="Ranjan P."/>
            <person name="Rokshar D.S."/>
            <person name="Rothfels C.J."/>
            <person name="Schneider L."/>
            <person name="Shu S."/>
            <person name="Stevenson D.W."/>
            <person name="Thummler F."/>
            <person name="Tillich M."/>
            <person name="Villarreal Aguilar J.C."/>
            <person name="Widiez T."/>
            <person name="Wong G.K."/>
            <person name="Wymore A."/>
            <person name="Zhang Y."/>
            <person name="Zimmer A.D."/>
            <person name="Quatrano R.S."/>
            <person name="Mayer K.F.X."/>
            <person name="Goodstein D."/>
            <person name="Casacuberta J.M."/>
            <person name="Vandepoele K."/>
            <person name="Reski R."/>
            <person name="Cuming A.C."/>
            <person name="Tuskan G.A."/>
            <person name="Maumus F."/>
            <person name="Salse J."/>
            <person name="Schmutz J."/>
            <person name="Rensing S.A."/>
        </authorList>
    </citation>
    <scope>NUCLEOTIDE SEQUENCE [LARGE SCALE GENOMIC DNA]</scope>
    <source>
        <strain evidence="3 4">cv. Gransden 2004</strain>
    </source>
</reference>
<accession>A0A2K1KZV3</accession>